<evidence type="ECO:0000313" key="2">
    <source>
        <dbReference type="EMBL" id="KAJ1972934.1"/>
    </source>
</evidence>
<evidence type="ECO:0008006" key="4">
    <source>
        <dbReference type="Google" id="ProtNLM"/>
    </source>
</evidence>
<dbReference type="Proteomes" id="UP001151582">
    <property type="component" value="Unassembled WGS sequence"/>
</dbReference>
<dbReference type="SUPFAM" id="SSF53335">
    <property type="entry name" value="S-adenosyl-L-methionine-dependent methyltransferases"/>
    <property type="match status" value="1"/>
</dbReference>
<proteinExistence type="predicted"/>
<evidence type="ECO:0000313" key="3">
    <source>
        <dbReference type="Proteomes" id="UP001151582"/>
    </source>
</evidence>
<feature type="region of interest" description="Disordered" evidence="1">
    <location>
        <begin position="1"/>
        <end position="21"/>
    </location>
</feature>
<organism evidence="2 3">
    <name type="scientific">Dimargaris verticillata</name>
    <dbReference type="NCBI Taxonomy" id="2761393"/>
    <lineage>
        <taxon>Eukaryota</taxon>
        <taxon>Fungi</taxon>
        <taxon>Fungi incertae sedis</taxon>
        <taxon>Zoopagomycota</taxon>
        <taxon>Kickxellomycotina</taxon>
        <taxon>Dimargaritomycetes</taxon>
        <taxon>Dimargaritales</taxon>
        <taxon>Dimargaritaceae</taxon>
        <taxon>Dimargaris</taxon>
    </lineage>
</organism>
<reference evidence="2" key="1">
    <citation type="submission" date="2022-07" db="EMBL/GenBank/DDBJ databases">
        <title>Phylogenomic reconstructions and comparative analyses of Kickxellomycotina fungi.</title>
        <authorList>
            <person name="Reynolds N.K."/>
            <person name="Stajich J.E."/>
            <person name="Barry K."/>
            <person name="Grigoriev I.V."/>
            <person name="Crous P."/>
            <person name="Smith M.E."/>
        </authorList>
    </citation>
    <scope>NUCLEOTIDE SEQUENCE</scope>
    <source>
        <strain evidence="2">RSA 567</strain>
    </source>
</reference>
<evidence type="ECO:0000256" key="1">
    <source>
        <dbReference type="SAM" id="MobiDB-lite"/>
    </source>
</evidence>
<comment type="caution">
    <text evidence="2">The sequence shown here is derived from an EMBL/GenBank/DDBJ whole genome shotgun (WGS) entry which is preliminary data.</text>
</comment>
<dbReference type="AlphaFoldDB" id="A0A9W8B3Z3"/>
<dbReference type="OrthoDB" id="1723750at2759"/>
<name>A0A9W8B3Z3_9FUNG</name>
<accession>A0A9W8B3Z3</accession>
<gene>
    <name evidence="2" type="ORF">H4R34_005243</name>
</gene>
<dbReference type="EMBL" id="JANBQB010000931">
    <property type="protein sequence ID" value="KAJ1972934.1"/>
    <property type="molecule type" value="Genomic_DNA"/>
</dbReference>
<dbReference type="Gene3D" id="3.40.50.150">
    <property type="entry name" value="Vaccinia Virus protein VP39"/>
    <property type="match status" value="1"/>
</dbReference>
<keyword evidence="3" id="KW-1185">Reference proteome</keyword>
<sequence length="212" mass="23670">MAFRFNFTSEDLDPEAPGTEQLSPATHALPALFCLAHTTRSTVHFQDYNSEVIRLVTIPNLLINTAYHDQTQSQLPSSAEAELEIDTQSDLLQQDPVAHLGPLAQRCRFFAGDWAHLASNLNIPSEAYKYDLILTSETIYAHASQAKLYALIRSILKRSGMALIAAKSMYFGLDGNVLSFAQLVESRGEMTLTTLYRFGAQVQREILKLTFK</sequence>
<protein>
    <recommendedName>
        <fullName evidence="4">Histidine protein methyltransferase 1</fullName>
    </recommendedName>
</protein>
<dbReference type="InterPro" id="IPR029063">
    <property type="entry name" value="SAM-dependent_MTases_sf"/>
</dbReference>